<protein>
    <recommendedName>
        <fullName evidence="1">F-box domain-containing protein</fullName>
    </recommendedName>
</protein>
<name>A0AA36DV63_CYLNA</name>
<dbReference type="InterPro" id="IPR001810">
    <property type="entry name" value="F-box_dom"/>
</dbReference>
<dbReference type="Pfam" id="PF00646">
    <property type="entry name" value="F-box"/>
    <property type="match status" value="1"/>
</dbReference>
<keyword evidence="3" id="KW-1185">Reference proteome</keyword>
<feature type="domain" description="F-box" evidence="1">
    <location>
        <begin position="26"/>
        <end position="66"/>
    </location>
</feature>
<proteinExistence type="predicted"/>
<reference evidence="2" key="1">
    <citation type="submission" date="2023-07" db="EMBL/GenBank/DDBJ databases">
        <authorList>
            <consortium name="CYATHOMIX"/>
        </authorList>
    </citation>
    <scope>NUCLEOTIDE SEQUENCE</scope>
    <source>
        <strain evidence="2">N/A</strain>
    </source>
</reference>
<gene>
    <name evidence="2" type="ORF">CYNAS_LOCUS5369</name>
</gene>
<evidence type="ECO:0000313" key="2">
    <source>
        <dbReference type="EMBL" id="CAJ0593386.1"/>
    </source>
</evidence>
<evidence type="ECO:0000259" key="1">
    <source>
        <dbReference type="Pfam" id="PF00646"/>
    </source>
</evidence>
<sequence length="146" mass="16927">MSNPLVRPSPTKESDTNDSLNIFHRWSELPSELKIKILRYTSFHTVMRFMLLSKESYALASRTKLRIDYIQISEPERRGTISVTSGMHELLQKQTLTSQGLTNFLELGTENRALVTDLVRLLPPRCTIVIYEPNIFLDNNFLILMR</sequence>
<dbReference type="EMBL" id="CATQJL010000112">
    <property type="protein sequence ID" value="CAJ0593386.1"/>
    <property type="molecule type" value="Genomic_DNA"/>
</dbReference>
<dbReference type="Proteomes" id="UP001176961">
    <property type="component" value="Unassembled WGS sequence"/>
</dbReference>
<comment type="caution">
    <text evidence="2">The sequence shown here is derived from an EMBL/GenBank/DDBJ whole genome shotgun (WGS) entry which is preliminary data.</text>
</comment>
<organism evidence="2 3">
    <name type="scientific">Cylicocyclus nassatus</name>
    <name type="common">Nematode worm</name>
    <dbReference type="NCBI Taxonomy" id="53992"/>
    <lineage>
        <taxon>Eukaryota</taxon>
        <taxon>Metazoa</taxon>
        <taxon>Ecdysozoa</taxon>
        <taxon>Nematoda</taxon>
        <taxon>Chromadorea</taxon>
        <taxon>Rhabditida</taxon>
        <taxon>Rhabditina</taxon>
        <taxon>Rhabditomorpha</taxon>
        <taxon>Strongyloidea</taxon>
        <taxon>Strongylidae</taxon>
        <taxon>Cylicocyclus</taxon>
    </lineage>
</organism>
<dbReference type="AlphaFoldDB" id="A0AA36DV63"/>
<accession>A0AA36DV63</accession>
<evidence type="ECO:0000313" key="3">
    <source>
        <dbReference type="Proteomes" id="UP001176961"/>
    </source>
</evidence>